<reference evidence="1" key="1">
    <citation type="submission" date="2020-07" db="EMBL/GenBank/DDBJ databases">
        <title>Multicomponent nature underlies the extraordinary mechanical properties of spider dragline silk.</title>
        <authorList>
            <person name="Kono N."/>
            <person name="Nakamura H."/>
            <person name="Mori M."/>
            <person name="Yoshida Y."/>
            <person name="Ohtoshi R."/>
            <person name="Malay A.D."/>
            <person name="Moran D.A.P."/>
            <person name="Tomita M."/>
            <person name="Numata K."/>
            <person name="Arakawa K."/>
        </authorList>
    </citation>
    <scope>NUCLEOTIDE SEQUENCE</scope>
</reference>
<dbReference type="AlphaFoldDB" id="A0A8X6M030"/>
<dbReference type="EMBL" id="BMAO01018901">
    <property type="protein sequence ID" value="GFR27037.1"/>
    <property type="molecule type" value="Genomic_DNA"/>
</dbReference>
<protein>
    <submittedName>
        <fullName evidence="1">Uncharacterized protein</fullName>
    </submittedName>
</protein>
<evidence type="ECO:0000313" key="1">
    <source>
        <dbReference type="EMBL" id="GFR27037.1"/>
    </source>
</evidence>
<sequence>MLEYRCHITDDLSPAAKDYWNCIRQVPAALRQSSKSSACCAMTDTLLSTHESRWWFVVAHAKVCRVALLDENRCISKAQYAAMRRRRALSLIIKCI</sequence>
<comment type="caution">
    <text evidence="1">The sequence shown here is derived from an EMBL/GenBank/DDBJ whole genome shotgun (WGS) entry which is preliminary data.</text>
</comment>
<gene>
    <name evidence="1" type="ORF">TNCT_173481</name>
</gene>
<dbReference type="Proteomes" id="UP000887116">
    <property type="component" value="Unassembled WGS sequence"/>
</dbReference>
<evidence type="ECO:0000313" key="2">
    <source>
        <dbReference type="Proteomes" id="UP000887116"/>
    </source>
</evidence>
<keyword evidence="2" id="KW-1185">Reference proteome</keyword>
<name>A0A8X6M030_TRICU</name>
<accession>A0A8X6M030</accession>
<proteinExistence type="predicted"/>
<organism evidence="1 2">
    <name type="scientific">Trichonephila clavata</name>
    <name type="common">Joro spider</name>
    <name type="synonym">Nephila clavata</name>
    <dbReference type="NCBI Taxonomy" id="2740835"/>
    <lineage>
        <taxon>Eukaryota</taxon>
        <taxon>Metazoa</taxon>
        <taxon>Ecdysozoa</taxon>
        <taxon>Arthropoda</taxon>
        <taxon>Chelicerata</taxon>
        <taxon>Arachnida</taxon>
        <taxon>Araneae</taxon>
        <taxon>Araneomorphae</taxon>
        <taxon>Entelegynae</taxon>
        <taxon>Araneoidea</taxon>
        <taxon>Nephilidae</taxon>
        <taxon>Trichonephila</taxon>
    </lineage>
</organism>